<reference evidence="3" key="1">
    <citation type="submission" date="2017-02" db="UniProtKB">
        <authorList>
            <consortium name="WormBaseParasite"/>
        </authorList>
    </citation>
    <scope>IDENTIFICATION</scope>
</reference>
<name>A0A0N4YYQ0_NIPBR</name>
<dbReference type="EMBL" id="UYSL01027912">
    <property type="protein sequence ID" value="VDL87168.1"/>
    <property type="molecule type" value="Genomic_DNA"/>
</dbReference>
<reference evidence="1 2" key="2">
    <citation type="submission" date="2018-11" db="EMBL/GenBank/DDBJ databases">
        <authorList>
            <consortium name="Pathogen Informatics"/>
        </authorList>
    </citation>
    <scope>NUCLEOTIDE SEQUENCE [LARGE SCALE GENOMIC DNA]</scope>
</reference>
<evidence type="ECO:0000313" key="1">
    <source>
        <dbReference type="EMBL" id="VDL87168.1"/>
    </source>
</evidence>
<keyword evidence="2" id="KW-1185">Reference proteome</keyword>
<dbReference type="Proteomes" id="UP000271162">
    <property type="component" value="Unassembled WGS sequence"/>
</dbReference>
<proteinExistence type="predicted"/>
<sequence length="64" mass="7376">MDALVRTRLAGTIAEKWWQEEMAWEQLPISALAHLEIEEDIESVSRRGSFSLTVDYLKVRCPLS</sequence>
<accession>A0A0N4YYQ0</accession>
<dbReference type="WBParaSite" id="NBR_0002237201-mRNA-1">
    <property type="protein sequence ID" value="NBR_0002237201-mRNA-1"/>
    <property type="gene ID" value="NBR_0002237201"/>
</dbReference>
<gene>
    <name evidence="1" type="ORF">NBR_LOCUS22372</name>
</gene>
<evidence type="ECO:0000313" key="2">
    <source>
        <dbReference type="Proteomes" id="UP000271162"/>
    </source>
</evidence>
<protein>
    <submittedName>
        <fullName evidence="3">Transcriptional regulator</fullName>
    </submittedName>
</protein>
<evidence type="ECO:0000313" key="3">
    <source>
        <dbReference type="WBParaSite" id="NBR_0002237201-mRNA-1"/>
    </source>
</evidence>
<organism evidence="3">
    <name type="scientific">Nippostrongylus brasiliensis</name>
    <name type="common">Rat hookworm</name>
    <dbReference type="NCBI Taxonomy" id="27835"/>
    <lineage>
        <taxon>Eukaryota</taxon>
        <taxon>Metazoa</taxon>
        <taxon>Ecdysozoa</taxon>
        <taxon>Nematoda</taxon>
        <taxon>Chromadorea</taxon>
        <taxon>Rhabditida</taxon>
        <taxon>Rhabditina</taxon>
        <taxon>Rhabditomorpha</taxon>
        <taxon>Strongyloidea</taxon>
        <taxon>Heligmosomidae</taxon>
        <taxon>Nippostrongylus</taxon>
    </lineage>
</organism>
<dbReference type="STRING" id="27835.A0A0N4YYQ0"/>
<dbReference type="AlphaFoldDB" id="A0A0N4YYQ0"/>